<evidence type="ECO:0000313" key="1">
    <source>
        <dbReference type="EMBL" id="CAI9571228.1"/>
    </source>
</evidence>
<keyword evidence="2" id="KW-1185">Reference proteome</keyword>
<reference evidence="1" key="1">
    <citation type="submission" date="2023-05" db="EMBL/GenBank/DDBJ databases">
        <authorList>
            <person name="Stuckert A."/>
        </authorList>
    </citation>
    <scope>NUCLEOTIDE SEQUENCE</scope>
</reference>
<gene>
    <name evidence="1" type="ORF">SPARVUS_LOCUS7209776</name>
</gene>
<dbReference type="Proteomes" id="UP001162483">
    <property type="component" value="Unassembled WGS sequence"/>
</dbReference>
<evidence type="ECO:0000313" key="2">
    <source>
        <dbReference type="Proteomes" id="UP001162483"/>
    </source>
</evidence>
<protein>
    <submittedName>
        <fullName evidence="1">Uncharacterized protein</fullName>
    </submittedName>
</protein>
<dbReference type="EMBL" id="CATNWA010014388">
    <property type="protein sequence ID" value="CAI9571228.1"/>
    <property type="molecule type" value="Genomic_DNA"/>
</dbReference>
<proteinExistence type="predicted"/>
<comment type="caution">
    <text evidence="1">The sequence shown here is derived from an EMBL/GenBank/DDBJ whole genome shotgun (WGS) entry which is preliminary data.</text>
</comment>
<name>A0ABN9DFY6_9NEOB</name>
<organism evidence="1 2">
    <name type="scientific">Staurois parvus</name>
    <dbReference type="NCBI Taxonomy" id="386267"/>
    <lineage>
        <taxon>Eukaryota</taxon>
        <taxon>Metazoa</taxon>
        <taxon>Chordata</taxon>
        <taxon>Craniata</taxon>
        <taxon>Vertebrata</taxon>
        <taxon>Euteleostomi</taxon>
        <taxon>Amphibia</taxon>
        <taxon>Batrachia</taxon>
        <taxon>Anura</taxon>
        <taxon>Neobatrachia</taxon>
        <taxon>Ranoidea</taxon>
        <taxon>Ranidae</taxon>
        <taxon>Staurois</taxon>
    </lineage>
</organism>
<sequence>MGLVVWQQLESCQFDTRVLGERLFLKGRPLPIRKTIMLLPLEVMLVTANLAMPHGTCRLATAVGLPV</sequence>
<accession>A0ABN9DFY6</accession>